<dbReference type="CDD" id="cd11060">
    <property type="entry name" value="CYP57A1-like"/>
    <property type="match status" value="1"/>
</dbReference>
<dbReference type="AlphaFoldDB" id="A0A9P5LEH9"/>
<dbReference type="GO" id="GO:0004497">
    <property type="term" value="F:monooxygenase activity"/>
    <property type="evidence" value="ECO:0007669"/>
    <property type="project" value="UniProtKB-KW"/>
</dbReference>
<dbReference type="GO" id="GO:0016705">
    <property type="term" value="F:oxidoreductase activity, acting on paired donors, with incorporation or reduction of molecular oxygen"/>
    <property type="evidence" value="ECO:0007669"/>
    <property type="project" value="InterPro"/>
</dbReference>
<dbReference type="InterPro" id="IPR002401">
    <property type="entry name" value="Cyt_P450_E_grp-I"/>
</dbReference>
<protein>
    <recommendedName>
        <fullName evidence="10">Cytochrome P450</fullName>
    </recommendedName>
</protein>
<keyword evidence="7" id="KW-0472">Membrane</keyword>
<dbReference type="InterPro" id="IPR050121">
    <property type="entry name" value="Cytochrome_P450_monoxygenase"/>
</dbReference>
<dbReference type="InterPro" id="IPR001128">
    <property type="entry name" value="Cyt_P450"/>
</dbReference>
<gene>
    <name evidence="8" type="ORF">G7Z17_g2388</name>
</gene>
<dbReference type="GO" id="GO:0020037">
    <property type="term" value="F:heme binding"/>
    <property type="evidence" value="ECO:0007669"/>
    <property type="project" value="InterPro"/>
</dbReference>
<dbReference type="PRINTS" id="PR00463">
    <property type="entry name" value="EP450I"/>
</dbReference>
<evidence type="ECO:0000256" key="1">
    <source>
        <dbReference type="ARBA" id="ARBA00001971"/>
    </source>
</evidence>
<keyword evidence="4 5" id="KW-0408">Iron</keyword>
<keyword evidence="6" id="KW-0503">Monooxygenase</keyword>
<evidence type="ECO:0000256" key="4">
    <source>
        <dbReference type="ARBA" id="ARBA00023004"/>
    </source>
</evidence>
<comment type="caution">
    <text evidence="8">The sequence shown here is derived from an EMBL/GenBank/DDBJ whole genome shotgun (WGS) entry which is preliminary data.</text>
</comment>
<dbReference type="OrthoDB" id="3934656at2759"/>
<keyword evidence="7" id="KW-1133">Transmembrane helix</keyword>
<dbReference type="SUPFAM" id="SSF48264">
    <property type="entry name" value="Cytochrome P450"/>
    <property type="match status" value="1"/>
</dbReference>
<dbReference type="FunFam" id="1.10.630.10:FF:000050">
    <property type="entry name" value="Cytochrome P450 monooxygenase"/>
    <property type="match status" value="1"/>
</dbReference>
<keyword evidence="7" id="KW-0812">Transmembrane</keyword>
<accession>A0A9P5LEH9</accession>
<comment type="cofactor">
    <cofactor evidence="1 5">
        <name>heme</name>
        <dbReference type="ChEBI" id="CHEBI:30413"/>
    </cofactor>
</comment>
<evidence type="ECO:0000313" key="8">
    <source>
        <dbReference type="EMBL" id="KAF7555155.1"/>
    </source>
</evidence>
<evidence type="ECO:0008006" key="10">
    <source>
        <dbReference type="Google" id="ProtNLM"/>
    </source>
</evidence>
<keyword evidence="9" id="KW-1185">Reference proteome</keyword>
<dbReference type="GO" id="GO:0005506">
    <property type="term" value="F:iron ion binding"/>
    <property type="evidence" value="ECO:0007669"/>
    <property type="project" value="InterPro"/>
</dbReference>
<name>A0A9P5LEH9_9HYPO</name>
<dbReference type="Pfam" id="PF00067">
    <property type="entry name" value="p450"/>
    <property type="match status" value="1"/>
</dbReference>
<evidence type="ECO:0000256" key="2">
    <source>
        <dbReference type="ARBA" id="ARBA00022617"/>
    </source>
</evidence>
<dbReference type="EMBL" id="JAANBB010000023">
    <property type="protein sequence ID" value="KAF7555155.1"/>
    <property type="molecule type" value="Genomic_DNA"/>
</dbReference>
<dbReference type="PANTHER" id="PTHR24305">
    <property type="entry name" value="CYTOCHROME P450"/>
    <property type="match status" value="1"/>
</dbReference>
<feature type="binding site" description="axial binding residue" evidence="5">
    <location>
        <position position="449"/>
    </location>
    <ligand>
        <name>heme</name>
        <dbReference type="ChEBI" id="CHEBI:30413"/>
    </ligand>
    <ligandPart>
        <name>Fe</name>
        <dbReference type="ChEBI" id="CHEBI:18248"/>
    </ligandPart>
</feature>
<dbReference type="Gene3D" id="1.10.630.10">
    <property type="entry name" value="Cytochrome P450"/>
    <property type="match status" value="1"/>
</dbReference>
<dbReference type="PROSITE" id="PS00086">
    <property type="entry name" value="CYTOCHROME_P450"/>
    <property type="match status" value="1"/>
</dbReference>
<reference evidence="8" key="1">
    <citation type="submission" date="2020-03" db="EMBL/GenBank/DDBJ databases">
        <title>Draft Genome Sequence of Cylindrodendrum hubeiense.</title>
        <authorList>
            <person name="Buettner E."/>
            <person name="Kellner H."/>
        </authorList>
    </citation>
    <scope>NUCLEOTIDE SEQUENCE</scope>
    <source>
        <strain evidence="8">IHI 201604</strain>
    </source>
</reference>
<keyword evidence="3 5" id="KW-0479">Metal-binding</keyword>
<keyword evidence="2 5" id="KW-0349">Heme</keyword>
<evidence type="ECO:0000256" key="3">
    <source>
        <dbReference type="ARBA" id="ARBA00022723"/>
    </source>
</evidence>
<comment type="similarity">
    <text evidence="6">Belongs to the cytochrome P450 family.</text>
</comment>
<proteinExistence type="inferred from homology"/>
<evidence type="ECO:0000256" key="5">
    <source>
        <dbReference type="PIRSR" id="PIRSR602401-1"/>
    </source>
</evidence>
<dbReference type="PANTHER" id="PTHR24305:SF190">
    <property type="entry name" value="P450, PUTATIVE (EUROFUNG)-RELATED"/>
    <property type="match status" value="1"/>
</dbReference>
<dbReference type="InterPro" id="IPR017972">
    <property type="entry name" value="Cyt_P450_CS"/>
</dbReference>
<evidence type="ECO:0000313" key="9">
    <source>
        <dbReference type="Proteomes" id="UP000722485"/>
    </source>
</evidence>
<dbReference type="Proteomes" id="UP000722485">
    <property type="component" value="Unassembled WGS sequence"/>
</dbReference>
<organism evidence="8 9">
    <name type="scientific">Cylindrodendrum hubeiense</name>
    <dbReference type="NCBI Taxonomy" id="595255"/>
    <lineage>
        <taxon>Eukaryota</taxon>
        <taxon>Fungi</taxon>
        <taxon>Dikarya</taxon>
        <taxon>Ascomycota</taxon>
        <taxon>Pezizomycotina</taxon>
        <taxon>Sordariomycetes</taxon>
        <taxon>Hypocreomycetidae</taxon>
        <taxon>Hypocreales</taxon>
        <taxon>Nectriaceae</taxon>
        <taxon>Cylindrodendrum</taxon>
    </lineage>
</organism>
<keyword evidence="6" id="KW-0560">Oxidoreductase</keyword>
<sequence length="506" mass="57375">MNSLLLIPVAGTVFLAVQLFIFIVHLIRSPLKSVPGPFLARFSDLWYFWAVRKGRFEQQNRELHQKYGSVVRCGPNRYSINDPDATKIIYGLGTQFAKSSWYSTWGAPGQWTIFSDESIKHHSQTRRLYQAIYSMTALVNYEPYVDECNTLFTQRLAEMAQAAVPIDMGHWFQCYAFDVIGMITYSKRLGFLDRGDDVGGVMGALDGHLKYATLTGIFPSLHRPLYAIRNYLAGAKGAGRAYVLGFTKQRIREHQTTPKAVSETPESSTTMLDFLSKFLAKHSDDPDTFTSYHVLAGCSANMFAGSDTTAISLSAVLYYLLKNPGCMQKLRDEIKSCEEQGSLSELPTFQESQQMPYLQAIIKETLRMHPATGLPLERVVPEGGTTIAGYYFPEGTVVGINTWVEHRDPRYFGNDADAFRPERWLDEDSQKISVMNRHWMPFGLGSRSCIGRHVSMLEISKLVPRLIRDFEFSLQGSENWKTEGLWFVKPKGFKVRVEVRKYSRSG</sequence>
<dbReference type="InterPro" id="IPR036396">
    <property type="entry name" value="Cyt_P450_sf"/>
</dbReference>
<feature type="transmembrane region" description="Helical" evidence="7">
    <location>
        <begin position="6"/>
        <end position="27"/>
    </location>
</feature>
<evidence type="ECO:0000256" key="7">
    <source>
        <dbReference type="SAM" id="Phobius"/>
    </source>
</evidence>
<dbReference type="PRINTS" id="PR00385">
    <property type="entry name" value="P450"/>
</dbReference>
<evidence type="ECO:0000256" key="6">
    <source>
        <dbReference type="RuleBase" id="RU000461"/>
    </source>
</evidence>